<comment type="similarity">
    <text evidence="1">Belongs to the membrane fusion protein (MFP) (TC 8.A.1) family.</text>
</comment>
<feature type="signal peptide" evidence="2">
    <location>
        <begin position="1"/>
        <end position="21"/>
    </location>
</feature>
<organism evidence="4 5">
    <name type="scientific">Virgibacillus siamensis</name>
    <dbReference type="NCBI Taxonomy" id="480071"/>
    <lineage>
        <taxon>Bacteria</taxon>
        <taxon>Bacillati</taxon>
        <taxon>Bacillota</taxon>
        <taxon>Bacilli</taxon>
        <taxon>Bacillales</taxon>
        <taxon>Bacillaceae</taxon>
        <taxon>Virgibacillus</taxon>
    </lineage>
</organism>
<dbReference type="EMBL" id="BAAADS010000016">
    <property type="protein sequence ID" value="GAA0605042.1"/>
    <property type="molecule type" value="Genomic_DNA"/>
</dbReference>
<dbReference type="NCBIfam" id="TIGR01730">
    <property type="entry name" value="RND_mfp"/>
    <property type="match status" value="1"/>
</dbReference>
<dbReference type="RefSeq" id="WP_343813142.1">
    <property type="nucleotide sequence ID" value="NZ_BAAADS010000016.1"/>
</dbReference>
<feature type="domain" description="Lipoyl-binding" evidence="3">
    <location>
        <begin position="55"/>
        <end position="131"/>
    </location>
</feature>
<dbReference type="InterPro" id="IPR000089">
    <property type="entry name" value="Biotin_lipoyl"/>
</dbReference>
<accession>A0ABP3RDE0</accession>
<evidence type="ECO:0000313" key="4">
    <source>
        <dbReference type="EMBL" id="GAA0605042.1"/>
    </source>
</evidence>
<dbReference type="PROSITE" id="PS51257">
    <property type="entry name" value="PROKAR_LIPOPROTEIN"/>
    <property type="match status" value="1"/>
</dbReference>
<keyword evidence="2" id="KW-0732">Signal</keyword>
<dbReference type="InterPro" id="IPR011053">
    <property type="entry name" value="Single_hybrid_motif"/>
</dbReference>
<dbReference type="SUPFAM" id="SSF51230">
    <property type="entry name" value="Single hybrid motif"/>
    <property type="match status" value="1"/>
</dbReference>
<dbReference type="Gene3D" id="2.40.50.100">
    <property type="match status" value="1"/>
</dbReference>
<keyword evidence="5" id="KW-1185">Reference proteome</keyword>
<comment type="caution">
    <text evidence="4">The sequence shown here is derived from an EMBL/GenBank/DDBJ whole genome shotgun (WGS) entry which is preliminary data.</text>
</comment>
<evidence type="ECO:0000259" key="3">
    <source>
        <dbReference type="PROSITE" id="PS50968"/>
    </source>
</evidence>
<evidence type="ECO:0000313" key="5">
    <source>
        <dbReference type="Proteomes" id="UP001500866"/>
    </source>
</evidence>
<dbReference type="InterPro" id="IPR006143">
    <property type="entry name" value="RND_pump_MFP"/>
</dbReference>
<protein>
    <recommendedName>
        <fullName evidence="3">Lipoyl-binding domain-containing protein</fullName>
    </recommendedName>
</protein>
<dbReference type="Proteomes" id="UP001500866">
    <property type="component" value="Unassembled WGS sequence"/>
</dbReference>
<evidence type="ECO:0000256" key="2">
    <source>
        <dbReference type="SAM" id="SignalP"/>
    </source>
</evidence>
<dbReference type="InterPro" id="IPR058637">
    <property type="entry name" value="YknX-like_C"/>
</dbReference>
<name>A0ABP3RDE0_9BACI</name>
<dbReference type="PANTHER" id="PTHR30469">
    <property type="entry name" value="MULTIDRUG RESISTANCE PROTEIN MDTA"/>
    <property type="match status" value="1"/>
</dbReference>
<dbReference type="Pfam" id="PF25989">
    <property type="entry name" value="YknX_C"/>
    <property type="match status" value="1"/>
</dbReference>
<proteinExistence type="inferred from homology"/>
<feature type="chain" id="PRO_5046099545" description="Lipoyl-binding domain-containing protein" evidence="2">
    <location>
        <begin position="22"/>
        <end position="288"/>
    </location>
</feature>
<reference evidence="5" key="1">
    <citation type="journal article" date="2019" name="Int. J. Syst. Evol. Microbiol.">
        <title>The Global Catalogue of Microorganisms (GCM) 10K type strain sequencing project: providing services to taxonomists for standard genome sequencing and annotation.</title>
        <authorList>
            <consortium name="The Broad Institute Genomics Platform"/>
            <consortium name="The Broad Institute Genome Sequencing Center for Infectious Disease"/>
            <person name="Wu L."/>
            <person name="Ma J."/>
        </authorList>
    </citation>
    <scope>NUCLEOTIDE SEQUENCE [LARGE SCALE GENOMIC DNA]</scope>
    <source>
        <strain evidence="5">JCM 15395</strain>
    </source>
</reference>
<dbReference type="PROSITE" id="PS50968">
    <property type="entry name" value="BIOTINYL_LIPOYL"/>
    <property type="match status" value="1"/>
</dbReference>
<evidence type="ECO:0000256" key="1">
    <source>
        <dbReference type="ARBA" id="ARBA00009477"/>
    </source>
</evidence>
<dbReference type="Gene3D" id="2.40.420.20">
    <property type="match status" value="1"/>
</dbReference>
<gene>
    <name evidence="4" type="ORF">GCM10009001_22870</name>
</gene>
<sequence>MRKMLLLITLAVLVCVLAACNQDNQTSGEKEEKVIPVETEKAVKDDLVVKKDIYGRTAPASTAPVMVQTPGEIIELEVKNGDKVETDDLIATIDTARGSQHIYASTDGEIAKLNASEGSMVSTSEPLAVIADMSAMELTFTVTSGTQDLFSEGDTYTAIMNDKKYDAEITSISSMPDDTGLYPVTASIEKEDNDILAGMVSVMHVPEKTVKNTIIVPTEAVMTESGQSFVYTVQGGKAAKVNVTIQETQSDKTAVKGDVKKGDKVVTSGQLTLTDGSKVEAVKAGNQS</sequence>
<dbReference type="Pfam" id="PF00364">
    <property type="entry name" value="Biotin_lipoyl"/>
    <property type="match status" value="1"/>
</dbReference>